<dbReference type="InterPro" id="IPR036397">
    <property type="entry name" value="RNaseH_sf"/>
</dbReference>
<reference evidence="2 3" key="1">
    <citation type="submission" date="2020-08" db="EMBL/GenBank/DDBJ databases">
        <title>Genome public.</title>
        <authorList>
            <person name="Liu C."/>
            <person name="Sun Q."/>
        </authorList>
    </citation>
    <scope>NUCLEOTIDE SEQUENCE [LARGE SCALE GENOMIC DNA]</scope>
    <source>
        <strain evidence="2 3">M2</strain>
    </source>
</reference>
<dbReference type="SMART" id="SM00479">
    <property type="entry name" value="EXOIII"/>
    <property type="match status" value="1"/>
</dbReference>
<dbReference type="GO" id="GO:0004527">
    <property type="term" value="F:exonuclease activity"/>
    <property type="evidence" value="ECO:0007669"/>
    <property type="project" value="UniProtKB-KW"/>
</dbReference>
<evidence type="ECO:0000313" key="3">
    <source>
        <dbReference type="Proteomes" id="UP000641741"/>
    </source>
</evidence>
<proteinExistence type="predicted"/>
<dbReference type="RefSeq" id="WP_186969530.1">
    <property type="nucleotide sequence ID" value="NZ_JACOPK010000003.1"/>
</dbReference>
<dbReference type="EMBL" id="JACOPK010000003">
    <property type="protein sequence ID" value="MBC5695256.1"/>
    <property type="molecule type" value="Genomic_DNA"/>
</dbReference>
<keyword evidence="2" id="KW-0378">Hydrolase</keyword>
<dbReference type="PANTHER" id="PTHR30231">
    <property type="entry name" value="DNA POLYMERASE III SUBUNIT EPSILON"/>
    <property type="match status" value="1"/>
</dbReference>
<dbReference type="Pfam" id="PF00929">
    <property type="entry name" value="RNase_T"/>
    <property type="match status" value="1"/>
</dbReference>
<dbReference type="Gene3D" id="3.30.420.10">
    <property type="entry name" value="Ribonuclease H-like superfamily/Ribonuclease H"/>
    <property type="match status" value="1"/>
</dbReference>
<dbReference type="Proteomes" id="UP000641741">
    <property type="component" value="Unassembled WGS sequence"/>
</dbReference>
<dbReference type="InterPro" id="IPR012337">
    <property type="entry name" value="RNaseH-like_sf"/>
</dbReference>
<organism evidence="2 3">
    <name type="scientific">Agathobaculum hominis</name>
    <dbReference type="NCBI Taxonomy" id="2763014"/>
    <lineage>
        <taxon>Bacteria</taxon>
        <taxon>Bacillati</taxon>
        <taxon>Bacillota</taxon>
        <taxon>Clostridia</taxon>
        <taxon>Eubacteriales</taxon>
        <taxon>Butyricicoccaceae</taxon>
        <taxon>Agathobaculum</taxon>
    </lineage>
</organism>
<sequence length="211" mass="22840">MRYFALDFETGNASPLSACALGVSIFEAGRLVGERVSLLKPPACAGKFHWGNVRVNHIKENMVQDAPSFASFWRELAPLAEGSVLVAHNAMFDTGVLCACLAHYGLPMPECRYVCTVKVSQRVWPDLANHKLDTVSDYLGITLDHHEAGSDARAAGLILQAALRETGAADADVLADTIGMRMGRISSMGKTPCSIAKNTIEKRRTPAKRNL</sequence>
<keyword evidence="2" id="KW-0540">Nuclease</keyword>
<comment type="caution">
    <text evidence="2">The sequence shown here is derived from an EMBL/GenBank/DDBJ whole genome shotgun (WGS) entry which is preliminary data.</text>
</comment>
<evidence type="ECO:0000259" key="1">
    <source>
        <dbReference type="SMART" id="SM00479"/>
    </source>
</evidence>
<dbReference type="PANTHER" id="PTHR30231:SF42">
    <property type="entry name" value="EXONUCLEASE"/>
    <property type="match status" value="1"/>
</dbReference>
<protein>
    <submittedName>
        <fullName evidence="2">3'-5' exonuclease</fullName>
    </submittedName>
</protein>
<dbReference type="SUPFAM" id="SSF53098">
    <property type="entry name" value="Ribonuclease H-like"/>
    <property type="match status" value="1"/>
</dbReference>
<gene>
    <name evidence="2" type="ORF">H8S02_04760</name>
</gene>
<accession>A0ABR7GLS2</accession>
<evidence type="ECO:0000313" key="2">
    <source>
        <dbReference type="EMBL" id="MBC5695256.1"/>
    </source>
</evidence>
<keyword evidence="2" id="KW-0269">Exonuclease</keyword>
<name>A0ABR7GLS2_9FIRM</name>
<keyword evidence="3" id="KW-1185">Reference proteome</keyword>
<dbReference type="InterPro" id="IPR013520">
    <property type="entry name" value="Ribonucl_H"/>
</dbReference>
<feature type="domain" description="Exonuclease" evidence="1">
    <location>
        <begin position="2"/>
        <end position="168"/>
    </location>
</feature>
<dbReference type="CDD" id="cd06130">
    <property type="entry name" value="DNA_pol_III_epsilon_like"/>
    <property type="match status" value="1"/>
</dbReference>